<organism evidence="1 2">
    <name type="scientific">Tanacetum coccineum</name>
    <dbReference type="NCBI Taxonomy" id="301880"/>
    <lineage>
        <taxon>Eukaryota</taxon>
        <taxon>Viridiplantae</taxon>
        <taxon>Streptophyta</taxon>
        <taxon>Embryophyta</taxon>
        <taxon>Tracheophyta</taxon>
        <taxon>Spermatophyta</taxon>
        <taxon>Magnoliopsida</taxon>
        <taxon>eudicotyledons</taxon>
        <taxon>Gunneridae</taxon>
        <taxon>Pentapetalae</taxon>
        <taxon>asterids</taxon>
        <taxon>campanulids</taxon>
        <taxon>Asterales</taxon>
        <taxon>Asteraceae</taxon>
        <taxon>Asteroideae</taxon>
        <taxon>Anthemideae</taxon>
        <taxon>Anthemidinae</taxon>
        <taxon>Tanacetum</taxon>
    </lineage>
</organism>
<name>A0ABQ5A5C4_9ASTR</name>
<sequence length="250" mass="28905">MIASDPLTFDKLMATPIDFFKFSMNHLKLDKITKAGLVRPVYKLLQGTCQSSIELKYNMEECYKALSDQLDWTNLKGDSVVKVGYNKGVEIGISLWGPKRQLFYRPQINRLCRHDVYSTLKILSMVSVMIHKKFGHGYLKEIVVRRADSKLYKFKEGDFINLHLNDIEDMLLLIVQHKLFHLGGDAIVDLTVALQSSQKKLNITKPQKDFHTIFVKEPYTPSFDPQGVIYEDLSNGKRFMRADELYKFSD</sequence>
<keyword evidence="2" id="KW-1185">Reference proteome</keyword>
<protein>
    <submittedName>
        <fullName evidence="1">Uncharacterized protein</fullName>
    </submittedName>
</protein>
<evidence type="ECO:0000313" key="1">
    <source>
        <dbReference type="EMBL" id="GJS96258.1"/>
    </source>
</evidence>
<reference evidence="1" key="2">
    <citation type="submission" date="2022-01" db="EMBL/GenBank/DDBJ databases">
        <authorList>
            <person name="Yamashiro T."/>
            <person name="Shiraishi A."/>
            <person name="Satake H."/>
            <person name="Nakayama K."/>
        </authorList>
    </citation>
    <scope>NUCLEOTIDE SEQUENCE</scope>
</reference>
<accession>A0ABQ5A5C4</accession>
<gene>
    <name evidence="1" type="ORF">Tco_0803226</name>
</gene>
<proteinExistence type="predicted"/>
<reference evidence="1" key="1">
    <citation type="journal article" date="2022" name="Int. J. Mol. Sci.">
        <title>Draft Genome of Tanacetum Coccineum: Genomic Comparison of Closely Related Tanacetum-Family Plants.</title>
        <authorList>
            <person name="Yamashiro T."/>
            <person name="Shiraishi A."/>
            <person name="Nakayama K."/>
            <person name="Satake H."/>
        </authorList>
    </citation>
    <scope>NUCLEOTIDE SEQUENCE</scope>
</reference>
<dbReference type="Proteomes" id="UP001151760">
    <property type="component" value="Unassembled WGS sequence"/>
</dbReference>
<evidence type="ECO:0000313" key="2">
    <source>
        <dbReference type="Proteomes" id="UP001151760"/>
    </source>
</evidence>
<dbReference type="EMBL" id="BQNB010011872">
    <property type="protein sequence ID" value="GJS96258.1"/>
    <property type="molecule type" value="Genomic_DNA"/>
</dbReference>
<comment type="caution">
    <text evidence="1">The sequence shown here is derived from an EMBL/GenBank/DDBJ whole genome shotgun (WGS) entry which is preliminary data.</text>
</comment>